<proteinExistence type="predicted"/>
<dbReference type="GeneID" id="94192707"/>
<evidence type="ECO:0000313" key="1">
    <source>
        <dbReference type="EMBL" id="GIX61224.1"/>
    </source>
</evidence>
<dbReference type="EMBL" id="BPLF01000001">
    <property type="protein sequence ID" value="GIX61224.1"/>
    <property type="molecule type" value="Genomic_DNA"/>
</dbReference>
<dbReference type="Proteomes" id="UP001497744">
    <property type="component" value="Unassembled WGS sequence"/>
</dbReference>
<accession>A0AAV4LMM1</accession>
<protein>
    <submittedName>
        <fullName evidence="1">Uncharacterized protein</fullName>
    </submittedName>
</protein>
<dbReference type="RefSeq" id="XP_067713295.1">
    <property type="nucleotide sequence ID" value="XM_067857194.1"/>
</dbReference>
<organism evidence="1 2">
    <name type="scientific">Babesia caballi</name>
    <dbReference type="NCBI Taxonomy" id="5871"/>
    <lineage>
        <taxon>Eukaryota</taxon>
        <taxon>Sar</taxon>
        <taxon>Alveolata</taxon>
        <taxon>Apicomplexa</taxon>
        <taxon>Aconoidasida</taxon>
        <taxon>Piroplasmida</taxon>
        <taxon>Babesiidae</taxon>
        <taxon>Babesia</taxon>
    </lineage>
</organism>
<dbReference type="AlphaFoldDB" id="A0AAV4LMM1"/>
<gene>
    <name evidence="1" type="ORF">BcabD6B2_06590</name>
</gene>
<sequence>MGRQASGQTYQGVRRQVANFGDELEGVTEVDGALVGDRNNNFSAVLLIKWGQTLLHRDEAMKRADPRYSAVIHHVHGVDGVLHGAPVQQVDVEELDEAAGGVVVHLLPGELEADRRVHQRLGDVSDDEELGLHGLESVAQHRLHLQVELHGGQAVREHLEQPVDVDDAGVGVAPRKLEEGVHVLADAAREAGVVGEEGRHHGVDLGAAAAVQLGVEVEGGDVGELREVEGELVVHAEAHGAAVGGAVAAERVEEVGAGARGDLDGEADVRQAVRAEDLLVVEQHARRGGDVALHEAAEEDLEVDAIDERAVDAVGGGDGERAVGGESADVRAGVVIAAVGGRVGTPTVYSVAVHLLLGSGAGGGVNLHVALAARDLHDVKHKRADGGAEDDAAHLNAEGKVHVEVHEDLQAGVDDVLVEGGAPEHVLDLVAFAEEHRADGVLAGREARDQLRSVRVDVKVGVGEGVHGEERLQQNERVLPRDGGGRRLTGIGARVPAEPGDNGVLVDHERKAGRALHCDGHFDGLAEKQIQSHHHLGQDAPPRSLLKVPGVRAGGGARGGAALQGLGDDAGGAAPEKVVGVQRYGVDQALAEVRVDEKGVPQLEGGKERVAQRLGGLQQGLVPAAGGEGVHELDEEVLRYGLQVAHALLRAHAVALDGGGGVEVPEVVVVAQQQGGELAGRVVVVGAAHQDEAQVHEVVDGPLVEVHGVVPEVAVGLELLVLDRLVQVQGHGVVQEVAAEGEAHAHDLQGDVERDAGVGLAGVVHGGGDDVRPGLDQHLRALLEVAQELVEVGELEAGHGRVDLRGLVHGGAGGGFDLGQGLGQQVDAPLVVGHADVKGELLQLGDLGGNFHFAAGHANGGDLVGVHVLEAADRLLRVLGALAQ</sequence>
<comment type="caution">
    <text evidence="1">The sequence shown here is derived from an EMBL/GenBank/DDBJ whole genome shotgun (WGS) entry which is preliminary data.</text>
</comment>
<evidence type="ECO:0000313" key="2">
    <source>
        <dbReference type="Proteomes" id="UP001497744"/>
    </source>
</evidence>
<reference evidence="1 2" key="1">
    <citation type="submission" date="2021-06" db="EMBL/GenBank/DDBJ databases">
        <title>Genome sequence of Babesia caballi.</title>
        <authorList>
            <person name="Yamagishi J."/>
            <person name="Kidaka T."/>
            <person name="Ochi A."/>
        </authorList>
    </citation>
    <scope>NUCLEOTIDE SEQUENCE [LARGE SCALE GENOMIC DNA]</scope>
    <source>
        <strain evidence="1">USDA-D6B2</strain>
    </source>
</reference>
<keyword evidence="2" id="KW-1185">Reference proteome</keyword>
<name>A0AAV4LMM1_BABCB</name>